<gene>
    <name evidence="7" type="ordered locus">Clole_1243</name>
</gene>
<keyword evidence="3 4" id="KW-0720">Serine protease</keyword>
<dbReference type="STRING" id="642492.Clole_1243"/>
<evidence type="ECO:0000256" key="5">
    <source>
        <dbReference type="SAM" id="SignalP"/>
    </source>
</evidence>
<keyword evidence="1 4" id="KW-0645">Protease</keyword>
<name>F2JGL5_CELLD</name>
<feature type="active site" description="Charge relay system" evidence="4">
    <location>
        <position position="146"/>
    </location>
</feature>
<dbReference type="GO" id="GO:0006508">
    <property type="term" value="P:proteolysis"/>
    <property type="evidence" value="ECO:0007669"/>
    <property type="project" value="UniProtKB-KW"/>
</dbReference>
<dbReference type="InterPro" id="IPR015500">
    <property type="entry name" value="Peptidase_S8_subtilisin-rel"/>
</dbReference>
<feature type="domain" description="Peptidase S8/S53" evidence="6">
    <location>
        <begin position="137"/>
        <end position="278"/>
    </location>
</feature>
<comment type="similarity">
    <text evidence="4">Belongs to the peptidase S8 family.</text>
</comment>
<evidence type="ECO:0000313" key="8">
    <source>
        <dbReference type="Proteomes" id="UP000008467"/>
    </source>
</evidence>
<dbReference type="AlphaFoldDB" id="F2JGL5"/>
<organism evidence="7 8">
    <name type="scientific">Cellulosilyticum lentocellum (strain ATCC 49066 / DSM 5427 / NCIMB 11756 / RHM5)</name>
    <name type="common">Clostridium lentocellum</name>
    <dbReference type="NCBI Taxonomy" id="642492"/>
    <lineage>
        <taxon>Bacteria</taxon>
        <taxon>Bacillati</taxon>
        <taxon>Bacillota</taxon>
        <taxon>Clostridia</taxon>
        <taxon>Lachnospirales</taxon>
        <taxon>Cellulosilyticaceae</taxon>
        <taxon>Cellulosilyticum</taxon>
    </lineage>
</organism>
<evidence type="ECO:0000256" key="2">
    <source>
        <dbReference type="ARBA" id="ARBA00022801"/>
    </source>
</evidence>
<dbReference type="HOGENOM" id="CLU_697640_0_0_9"/>
<accession>F2JGL5</accession>
<dbReference type="Proteomes" id="UP000008467">
    <property type="component" value="Chromosome"/>
</dbReference>
<dbReference type="PROSITE" id="PS51892">
    <property type="entry name" value="SUBTILASE"/>
    <property type="match status" value="1"/>
</dbReference>
<dbReference type="SUPFAM" id="SSF52743">
    <property type="entry name" value="Subtilisin-like"/>
    <property type="match status" value="1"/>
</dbReference>
<evidence type="ECO:0000259" key="6">
    <source>
        <dbReference type="Pfam" id="PF00082"/>
    </source>
</evidence>
<dbReference type="InterPro" id="IPR000209">
    <property type="entry name" value="Peptidase_S8/S53_dom"/>
</dbReference>
<evidence type="ECO:0000256" key="4">
    <source>
        <dbReference type="PROSITE-ProRule" id="PRU01240"/>
    </source>
</evidence>
<keyword evidence="8" id="KW-1185">Reference proteome</keyword>
<dbReference type="EMBL" id="CP002582">
    <property type="protein sequence ID" value="ADZ82970.1"/>
    <property type="molecule type" value="Genomic_DNA"/>
</dbReference>
<dbReference type="GO" id="GO:0004252">
    <property type="term" value="F:serine-type endopeptidase activity"/>
    <property type="evidence" value="ECO:0007669"/>
    <property type="project" value="UniProtKB-UniRule"/>
</dbReference>
<feature type="chain" id="PRO_5038417606" evidence="5">
    <location>
        <begin position="24"/>
        <end position="404"/>
    </location>
</feature>
<dbReference type="Gene3D" id="3.40.50.200">
    <property type="entry name" value="Peptidase S8/S53 domain"/>
    <property type="match status" value="1"/>
</dbReference>
<dbReference type="KEGG" id="cle:Clole_1243"/>
<sequence>MKHTTLISYLLTAILIFPLTACTQQLPASSATTNSTSNISSPHIVRYPSTADYTFLVGKINKLTKTENGMAEIELRSGDLSDVNLSDSYDLLLEAAFDSKTVWPASLPNGFDPNAVMELYKDPGLNVKSLHHKGITGKGISIGIIDQPLLVEHEEYKDQLAYYEEDETIQHEENGNIFYEDASMHGPAVASIAVGKNTGVAPEATLYYIGENFVTIDTEDHSPLASALNQLLDLNKNLPTANKIRVISISWGNENKNRKGYDEYMSALARAKEEGVFVLTTSLEQREGFQLNGLGKKPLADANDFNSYKPCRWYPEHTSNRLSAPMDYRCIASPTGSSDYAVYPQGGLSWVMPYLAGTYALACQVKPDITPDEFWKVALETSVTNDASLPGIINPCGIIDILEK</sequence>
<dbReference type="eggNOG" id="COG1404">
    <property type="taxonomic scope" value="Bacteria"/>
</dbReference>
<dbReference type="RefSeq" id="WP_013656269.1">
    <property type="nucleotide sequence ID" value="NC_015275.1"/>
</dbReference>
<dbReference type="Pfam" id="PF00082">
    <property type="entry name" value="Peptidase_S8"/>
    <property type="match status" value="1"/>
</dbReference>
<feature type="signal peptide" evidence="5">
    <location>
        <begin position="1"/>
        <end position="23"/>
    </location>
</feature>
<feature type="active site" description="Charge relay system" evidence="4">
    <location>
        <position position="185"/>
    </location>
</feature>
<protein>
    <submittedName>
        <fullName evidence="7">Peptidase S8 and S53 subtilisin kexin sedolisin</fullName>
    </submittedName>
</protein>
<dbReference type="InterPro" id="IPR036852">
    <property type="entry name" value="Peptidase_S8/S53_dom_sf"/>
</dbReference>
<reference evidence="7 8" key="1">
    <citation type="journal article" date="2011" name="J. Bacteriol.">
        <title>Complete genome sequence of the cellulose-degrading bacterium Cellulosilyticum lentocellum.</title>
        <authorList>
            <consortium name="US DOE Joint Genome Institute"/>
            <person name="Miller D.A."/>
            <person name="Suen G."/>
            <person name="Bruce D."/>
            <person name="Copeland A."/>
            <person name="Cheng J.F."/>
            <person name="Detter C."/>
            <person name="Goodwin L.A."/>
            <person name="Han C.S."/>
            <person name="Hauser L.J."/>
            <person name="Land M.L."/>
            <person name="Lapidus A."/>
            <person name="Lucas S."/>
            <person name="Meincke L."/>
            <person name="Pitluck S."/>
            <person name="Tapia R."/>
            <person name="Teshima H."/>
            <person name="Woyke T."/>
            <person name="Fox B.G."/>
            <person name="Angert E.R."/>
            <person name="Currie C.R."/>
        </authorList>
    </citation>
    <scope>NUCLEOTIDE SEQUENCE [LARGE SCALE GENOMIC DNA]</scope>
    <source>
        <strain evidence="8">ATCC 49066 / DSM 5427 / NCIMB 11756 / RHM5</strain>
    </source>
</reference>
<evidence type="ECO:0000313" key="7">
    <source>
        <dbReference type="EMBL" id="ADZ82970.1"/>
    </source>
</evidence>
<keyword evidence="2 4" id="KW-0378">Hydrolase</keyword>
<keyword evidence="5" id="KW-0732">Signal</keyword>
<proteinExistence type="inferred from homology"/>
<evidence type="ECO:0000256" key="1">
    <source>
        <dbReference type="ARBA" id="ARBA00022670"/>
    </source>
</evidence>
<evidence type="ECO:0000256" key="3">
    <source>
        <dbReference type="ARBA" id="ARBA00022825"/>
    </source>
</evidence>
<feature type="active site" description="Charge relay system" evidence="4">
    <location>
        <position position="349"/>
    </location>
</feature>
<dbReference type="PRINTS" id="PR00723">
    <property type="entry name" value="SUBTILISIN"/>
</dbReference>